<evidence type="ECO:0000313" key="2">
    <source>
        <dbReference type="EMBL" id="TMI92748.1"/>
    </source>
</evidence>
<keyword evidence="1" id="KW-0812">Transmembrane</keyword>
<feature type="transmembrane region" description="Helical" evidence="1">
    <location>
        <begin position="28"/>
        <end position="48"/>
    </location>
</feature>
<comment type="caution">
    <text evidence="2">The sequence shown here is derived from an EMBL/GenBank/DDBJ whole genome shotgun (WGS) entry which is preliminary data.</text>
</comment>
<name>A0A537KAF3_9BACT</name>
<sequence>MATLLQIAGLLLFLVLWGVAWRRQPNLAFGIFLGVAIAAVVAAVVRPFDMRSVPIWLPPLPFAVVAISLLCFGIWAWFLGRNR</sequence>
<protein>
    <submittedName>
        <fullName evidence="2">Uncharacterized protein</fullName>
    </submittedName>
</protein>
<organism evidence="2 3">
    <name type="scientific">Candidatus Segetimicrobium genomatis</name>
    <dbReference type="NCBI Taxonomy" id="2569760"/>
    <lineage>
        <taxon>Bacteria</taxon>
        <taxon>Bacillati</taxon>
        <taxon>Candidatus Sysuimicrobiota</taxon>
        <taxon>Candidatus Sysuimicrobiia</taxon>
        <taxon>Candidatus Sysuimicrobiales</taxon>
        <taxon>Candidatus Segetimicrobiaceae</taxon>
        <taxon>Candidatus Segetimicrobium</taxon>
    </lineage>
</organism>
<reference evidence="2 3" key="1">
    <citation type="journal article" date="2019" name="Nat. Microbiol.">
        <title>Mediterranean grassland soil C-N compound turnover is dependent on rainfall and depth, and is mediated by genomically divergent microorganisms.</title>
        <authorList>
            <person name="Diamond S."/>
            <person name="Andeer P.F."/>
            <person name="Li Z."/>
            <person name="Crits-Christoph A."/>
            <person name="Burstein D."/>
            <person name="Anantharaman K."/>
            <person name="Lane K.R."/>
            <person name="Thomas B.C."/>
            <person name="Pan C."/>
            <person name="Northen T.R."/>
            <person name="Banfield J.F."/>
        </authorList>
    </citation>
    <scope>NUCLEOTIDE SEQUENCE [LARGE SCALE GENOMIC DNA]</scope>
    <source>
        <strain evidence="2">NP_3</strain>
    </source>
</reference>
<keyword evidence="1" id="KW-0472">Membrane</keyword>
<proteinExistence type="predicted"/>
<dbReference type="Proteomes" id="UP000318509">
    <property type="component" value="Unassembled WGS sequence"/>
</dbReference>
<keyword evidence="1" id="KW-1133">Transmembrane helix</keyword>
<gene>
    <name evidence="2" type="ORF">E6H00_02220</name>
</gene>
<dbReference type="AlphaFoldDB" id="A0A537KAF3"/>
<evidence type="ECO:0000313" key="3">
    <source>
        <dbReference type="Proteomes" id="UP000318509"/>
    </source>
</evidence>
<dbReference type="EMBL" id="VBAK01000051">
    <property type="protein sequence ID" value="TMI92748.1"/>
    <property type="molecule type" value="Genomic_DNA"/>
</dbReference>
<evidence type="ECO:0000256" key="1">
    <source>
        <dbReference type="SAM" id="Phobius"/>
    </source>
</evidence>
<feature type="transmembrane region" description="Helical" evidence="1">
    <location>
        <begin position="60"/>
        <end position="78"/>
    </location>
</feature>
<accession>A0A537KAF3</accession>